<dbReference type="PANTHER" id="PTHR30024:SF42">
    <property type="entry name" value="ALIPHATIC SULFONATES-BINDING PROTEIN-RELATED"/>
    <property type="match status" value="1"/>
</dbReference>
<dbReference type="PANTHER" id="PTHR30024">
    <property type="entry name" value="ALIPHATIC SULFONATES-BINDING PROTEIN-RELATED"/>
    <property type="match status" value="1"/>
</dbReference>
<evidence type="ECO:0000313" key="4">
    <source>
        <dbReference type="Proteomes" id="UP000037267"/>
    </source>
</evidence>
<accession>A0A0L0WC59</accession>
<proteinExistence type="predicted"/>
<evidence type="ECO:0000256" key="1">
    <source>
        <dbReference type="SAM" id="SignalP"/>
    </source>
</evidence>
<comment type="caution">
    <text evidence="3">The sequence shown here is derived from an EMBL/GenBank/DDBJ whole genome shotgun (WGS) entry which is preliminary data.</text>
</comment>
<dbReference type="SUPFAM" id="SSF53850">
    <property type="entry name" value="Periplasmic binding protein-like II"/>
    <property type="match status" value="1"/>
</dbReference>
<dbReference type="RefSeq" id="WP_050354629.1">
    <property type="nucleotide sequence ID" value="NZ_LGSS01000004.1"/>
</dbReference>
<sequence length="339" mass="37089">MKKLKKLGIFCLVVSVSVAMLVGCSKSKDKLKETSKLDDDYVMQISYGTGLCAAPLQMAVEKGFLKEEGIKYELLKSDKSSVDLMMSGKSDTFLEMLPAMIQQIDNGLDARIAMGVHTGCLKLLTKPDSPINGVKDLKGKKIGVPGLASSQTIIAQRALLAAGIGVSPENMEVEFVVYNQPELPLALKNGQVDAIGMSDPSASLVVNSGDAKIILDNGVDKEYKNEYCCVLVLRPDFVKEHPEIAKKYVRAMKKAGEYVQNNPEEVAQIQIDKKLVALGDPTFNSGILKTYNFVPSVVKGKESLIKNFNDLQKIKFISQDLDVDKVVDKIYVEFDGIDD</sequence>
<dbReference type="EMBL" id="LGSS01000004">
    <property type="protein sequence ID" value="KNF09052.1"/>
    <property type="molecule type" value="Genomic_DNA"/>
</dbReference>
<name>A0A0L0WC59_GOTPU</name>
<evidence type="ECO:0000313" key="3">
    <source>
        <dbReference type="EMBL" id="KNF09052.1"/>
    </source>
</evidence>
<dbReference type="STRING" id="1503.CLPU_4c00980"/>
<protein>
    <submittedName>
        <fullName evidence="3">ABC-type nitrate/sulfonate/bicarbonate transport system, periplasmic component</fullName>
    </submittedName>
</protein>
<dbReference type="OrthoDB" id="9802202at2"/>
<dbReference type="Pfam" id="PF09084">
    <property type="entry name" value="NMT1"/>
    <property type="match status" value="1"/>
</dbReference>
<dbReference type="PROSITE" id="PS51257">
    <property type="entry name" value="PROKAR_LIPOPROTEIN"/>
    <property type="match status" value="1"/>
</dbReference>
<feature type="signal peptide" evidence="1">
    <location>
        <begin position="1"/>
        <end position="21"/>
    </location>
</feature>
<feature type="domain" description="SsuA/THI5-like" evidence="2">
    <location>
        <begin position="54"/>
        <end position="265"/>
    </location>
</feature>
<keyword evidence="1" id="KW-0732">Signal</keyword>
<keyword evidence="4" id="KW-1185">Reference proteome</keyword>
<gene>
    <name evidence="3" type="ORF">CLPU_4c00980</name>
</gene>
<reference evidence="4" key="1">
    <citation type="submission" date="2015-07" db="EMBL/GenBank/DDBJ databases">
        <title>Draft genome sequence of the purine-degrading Gottschalkia purinilyticum DSM 1384 (formerly Clostridium purinilyticum).</title>
        <authorList>
            <person name="Poehlein A."/>
            <person name="Schiel-Bengelsdorf B."/>
            <person name="Bengelsdorf F.R."/>
            <person name="Daniel R."/>
            <person name="Duerre P."/>
        </authorList>
    </citation>
    <scope>NUCLEOTIDE SEQUENCE [LARGE SCALE GENOMIC DNA]</scope>
    <source>
        <strain evidence="4">DSM 1384</strain>
    </source>
</reference>
<dbReference type="InterPro" id="IPR015168">
    <property type="entry name" value="SsuA/THI5"/>
</dbReference>
<evidence type="ECO:0000259" key="2">
    <source>
        <dbReference type="Pfam" id="PF09084"/>
    </source>
</evidence>
<dbReference type="Gene3D" id="3.40.190.10">
    <property type="entry name" value="Periplasmic binding protein-like II"/>
    <property type="match status" value="2"/>
</dbReference>
<dbReference type="Proteomes" id="UP000037267">
    <property type="component" value="Unassembled WGS sequence"/>
</dbReference>
<feature type="chain" id="PRO_5039728111" evidence="1">
    <location>
        <begin position="22"/>
        <end position="339"/>
    </location>
</feature>
<organism evidence="3 4">
    <name type="scientific">Gottschalkia purinilytica</name>
    <name type="common">Clostridium purinilyticum</name>
    <dbReference type="NCBI Taxonomy" id="1503"/>
    <lineage>
        <taxon>Bacteria</taxon>
        <taxon>Bacillati</taxon>
        <taxon>Bacillota</taxon>
        <taxon>Tissierellia</taxon>
        <taxon>Tissierellales</taxon>
        <taxon>Gottschalkiaceae</taxon>
        <taxon>Gottschalkia</taxon>
    </lineage>
</organism>
<dbReference type="AlphaFoldDB" id="A0A0L0WC59"/>